<gene>
    <name evidence="3" type="ORF">ABH38_12360</name>
</gene>
<evidence type="ECO:0000256" key="1">
    <source>
        <dbReference type="ARBA" id="ARBA00010652"/>
    </source>
</evidence>
<dbReference type="PATRIC" id="fig|29311.18.peg.4058"/>
<dbReference type="Pfam" id="PF00823">
    <property type="entry name" value="PPE"/>
    <property type="match status" value="1"/>
</dbReference>
<sequence>MFSATRQWICQVGDTESWFQGQAAESFSLAAAQYSSWLQGHGNTASKTAEYLHRAANIYDETVEGMVPYTTIATNRVATLGLKTTNLLGQFTAKIAELDYEYQKMWARNAELMNTYQEAIFDIMGQAESEGIKPAPLVISSSSRRERGTTNLIPFWIGVGGV</sequence>
<organism evidence="3 4">
    <name type="scientific">Mycobacterium haemophilum</name>
    <dbReference type="NCBI Taxonomy" id="29311"/>
    <lineage>
        <taxon>Bacteria</taxon>
        <taxon>Bacillati</taxon>
        <taxon>Actinomycetota</taxon>
        <taxon>Actinomycetes</taxon>
        <taxon>Mycobacteriales</taxon>
        <taxon>Mycobacteriaceae</taxon>
        <taxon>Mycobacterium</taxon>
    </lineage>
</organism>
<dbReference type="Gene3D" id="1.20.1260.20">
    <property type="entry name" value="PPE superfamily"/>
    <property type="match status" value="1"/>
</dbReference>
<reference evidence="3 4" key="1">
    <citation type="submission" date="2015-05" db="EMBL/GenBank/DDBJ databases">
        <title>Genome sequence of Mycobacterium haemophilum.</title>
        <authorList>
            <person name="Greninger A.L."/>
            <person name="Cunningham G."/>
            <person name="Miller S."/>
        </authorList>
    </citation>
    <scope>NUCLEOTIDE SEQUENCE [LARGE SCALE GENOMIC DNA]</scope>
    <source>
        <strain evidence="4">UC1</strain>
    </source>
</reference>
<comment type="caution">
    <text evidence="3">The sequence shown here is derived from an EMBL/GenBank/DDBJ whole genome shotgun (WGS) entry which is preliminary data.</text>
</comment>
<accession>A0A0I9U5H4</accession>
<comment type="similarity">
    <text evidence="1">Belongs to the mycobacterial PPE family.</text>
</comment>
<dbReference type="SUPFAM" id="SSF140459">
    <property type="entry name" value="PE/PPE dimer-like"/>
    <property type="match status" value="1"/>
</dbReference>
<dbReference type="InterPro" id="IPR000030">
    <property type="entry name" value="PPE_dom"/>
</dbReference>
<dbReference type="EMBL" id="LDPR01000009">
    <property type="protein sequence ID" value="KLO36353.1"/>
    <property type="molecule type" value="Genomic_DNA"/>
</dbReference>
<feature type="domain" description="PPE" evidence="2">
    <location>
        <begin position="16"/>
        <end position="120"/>
    </location>
</feature>
<dbReference type="Proteomes" id="UP000036334">
    <property type="component" value="Unassembled WGS sequence"/>
</dbReference>
<keyword evidence="4" id="KW-1185">Reference proteome</keyword>
<evidence type="ECO:0000313" key="4">
    <source>
        <dbReference type="Proteomes" id="UP000036334"/>
    </source>
</evidence>
<dbReference type="AlphaFoldDB" id="A0A0I9U5H4"/>
<dbReference type="InterPro" id="IPR038332">
    <property type="entry name" value="PPE_sf"/>
</dbReference>
<proteinExistence type="inferred from homology"/>
<evidence type="ECO:0000259" key="2">
    <source>
        <dbReference type="Pfam" id="PF00823"/>
    </source>
</evidence>
<evidence type="ECO:0000313" key="3">
    <source>
        <dbReference type="EMBL" id="KLO36353.1"/>
    </source>
</evidence>
<name>A0A0I9U5H4_9MYCO</name>
<protein>
    <recommendedName>
        <fullName evidence="2">PPE domain-containing protein</fullName>
    </recommendedName>
</protein>